<dbReference type="PROSITE" id="PS50048">
    <property type="entry name" value="ZN2_CY6_FUNGAL_2"/>
    <property type="match status" value="1"/>
</dbReference>
<evidence type="ECO:0000256" key="6">
    <source>
        <dbReference type="SAM" id="MobiDB-lite"/>
    </source>
</evidence>
<dbReference type="AlphaFoldDB" id="A0A0G4KXN3"/>
<dbReference type="InterPro" id="IPR001138">
    <property type="entry name" value="Zn2Cys6_DnaBD"/>
</dbReference>
<evidence type="ECO:0000313" key="9">
    <source>
        <dbReference type="Proteomes" id="UP000045706"/>
    </source>
</evidence>
<evidence type="ECO:0000256" key="3">
    <source>
        <dbReference type="ARBA" id="ARBA00023015"/>
    </source>
</evidence>
<evidence type="ECO:0000256" key="1">
    <source>
        <dbReference type="ARBA" id="ARBA00022723"/>
    </source>
</evidence>
<feature type="domain" description="Zn(2)-C6 fungal-type" evidence="7">
    <location>
        <begin position="28"/>
        <end position="58"/>
    </location>
</feature>
<accession>A0A0G4KXN3</accession>
<reference evidence="9" key="1">
    <citation type="submission" date="2015-05" db="EMBL/GenBank/DDBJ databases">
        <authorList>
            <person name="Fogelqvist Johan"/>
        </authorList>
    </citation>
    <scope>NUCLEOTIDE SEQUENCE [LARGE SCALE GENOMIC DNA]</scope>
</reference>
<gene>
    <name evidence="8" type="ORF">BN1723_010282</name>
</gene>
<name>A0A0G4KXN3_VERLO</name>
<evidence type="ECO:0000256" key="4">
    <source>
        <dbReference type="ARBA" id="ARBA00023163"/>
    </source>
</evidence>
<keyword evidence="3" id="KW-0805">Transcription regulation</keyword>
<keyword evidence="5" id="KW-0539">Nucleus</keyword>
<dbReference type="GO" id="GO:0000981">
    <property type="term" value="F:DNA-binding transcription factor activity, RNA polymerase II-specific"/>
    <property type="evidence" value="ECO:0007669"/>
    <property type="project" value="InterPro"/>
</dbReference>
<evidence type="ECO:0000256" key="2">
    <source>
        <dbReference type="ARBA" id="ARBA00022833"/>
    </source>
</evidence>
<dbReference type="Gene3D" id="4.10.240.10">
    <property type="entry name" value="Zn(2)-C6 fungal-type DNA-binding domain"/>
    <property type="match status" value="1"/>
</dbReference>
<evidence type="ECO:0000259" key="7">
    <source>
        <dbReference type="PROSITE" id="PS50048"/>
    </source>
</evidence>
<evidence type="ECO:0000256" key="5">
    <source>
        <dbReference type="ARBA" id="ARBA00023242"/>
    </source>
</evidence>
<evidence type="ECO:0000313" key="8">
    <source>
        <dbReference type="EMBL" id="CRK14190.1"/>
    </source>
</evidence>
<dbReference type="EMBL" id="CVQI01004780">
    <property type="protein sequence ID" value="CRK14190.1"/>
    <property type="molecule type" value="Genomic_DNA"/>
</dbReference>
<dbReference type="SUPFAM" id="SSF57701">
    <property type="entry name" value="Zn2/Cys6 DNA-binding domain"/>
    <property type="match status" value="1"/>
</dbReference>
<dbReference type="CDD" id="cd00067">
    <property type="entry name" value="GAL4"/>
    <property type="match status" value="1"/>
</dbReference>
<dbReference type="InterPro" id="IPR036864">
    <property type="entry name" value="Zn2-C6_fun-type_DNA-bd_sf"/>
</dbReference>
<feature type="compositionally biased region" description="Polar residues" evidence="6">
    <location>
        <begin position="1"/>
        <end position="10"/>
    </location>
</feature>
<dbReference type="Pfam" id="PF00172">
    <property type="entry name" value="Zn_clus"/>
    <property type="match status" value="1"/>
</dbReference>
<dbReference type="SMART" id="SM00066">
    <property type="entry name" value="GAL4"/>
    <property type="match status" value="1"/>
</dbReference>
<dbReference type="PANTHER" id="PTHR47660">
    <property type="entry name" value="TRANSCRIPTION FACTOR WITH C2H2 AND ZN(2)-CYS(6) DNA BINDING DOMAIN (EUROFUNG)-RELATED-RELATED"/>
    <property type="match status" value="1"/>
</dbReference>
<organism evidence="8 9">
    <name type="scientific">Verticillium longisporum</name>
    <name type="common">Verticillium dahliae var. longisporum</name>
    <dbReference type="NCBI Taxonomy" id="100787"/>
    <lineage>
        <taxon>Eukaryota</taxon>
        <taxon>Fungi</taxon>
        <taxon>Dikarya</taxon>
        <taxon>Ascomycota</taxon>
        <taxon>Pezizomycotina</taxon>
        <taxon>Sordariomycetes</taxon>
        <taxon>Hypocreomycetidae</taxon>
        <taxon>Glomerellales</taxon>
        <taxon>Plectosphaerellaceae</taxon>
        <taxon>Verticillium</taxon>
    </lineage>
</organism>
<sequence>MSEATTTPPQSLRLCATDDATDKSRQKSCHACVRSKRRCDKRTPRCTRCAEKGFSCLYVNLPPAASARQRAAAQLSDAAMPPGLDSSPMETETELDAMGMQSDHDYDLDPMPDCAPGPQANMDTLLDDVNMLSDAPLSFDLPSFDFNNLMNYMTVDQEGGRMQLWHTQDAPKATTVRLATPPPLDRTPYHSVSIEGGKPQSCSNLSPWTIHEPGSRVGFVISSFKDFPILLARERETPFVHRHLYRAQTPRAMLTAYSVATAYANRTDANKAWAFRLLCEAADELVGRPGRSQPKDEGAPQVPQLEMTVPAQFLTPMDKLARTQALLIYQQIRMFDGDISLRAQAEHDMGVLEDWLGDLERYRDNLAEQWLLEESTLRERPPRSWERWIFAECVRRTIMLGAAFMAIVSMLKTIGTGEPPDPSQFAAVHRWTSSKFLWEADSPLSFMTAWRERRQYIVQNFFVEELPKTMKAAELDSMTRLLLTSFIGVDEMEQWISTGGVFTENIDRTRM</sequence>
<keyword evidence="1" id="KW-0479">Metal-binding</keyword>
<keyword evidence="4" id="KW-0804">Transcription</keyword>
<proteinExistence type="predicted"/>
<feature type="region of interest" description="Disordered" evidence="6">
    <location>
        <begin position="1"/>
        <end position="24"/>
    </location>
</feature>
<dbReference type="Proteomes" id="UP000045706">
    <property type="component" value="Unassembled WGS sequence"/>
</dbReference>
<dbReference type="PANTHER" id="PTHR47660:SF3">
    <property type="entry name" value="FINGER DOMAIN PROTEIN, PUTATIVE (AFU_ORTHOLOGUE AFUA_4G03310)-RELATED"/>
    <property type="match status" value="1"/>
</dbReference>
<keyword evidence="2" id="KW-0862">Zinc</keyword>
<protein>
    <recommendedName>
        <fullName evidence="7">Zn(2)-C6 fungal-type domain-containing protein</fullName>
    </recommendedName>
</protein>
<dbReference type="GO" id="GO:0008270">
    <property type="term" value="F:zinc ion binding"/>
    <property type="evidence" value="ECO:0007669"/>
    <property type="project" value="InterPro"/>
</dbReference>